<reference evidence="1" key="1">
    <citation type="submission" date="2020-02" db="EMBL/GenBank/DDBJ databases">
        <authorList>
            <person name="Meier V. D."/>
        </authorList>
    </citation>
    <scope>NUCLEOTIDE SEQUENCE</scope>
    <source>
        <strain evidence="1">AVDCRST_MAG51</strain>
    </source>
</reference>
<dbReference type="EMBL" id="CADCUX010000015">
    <property type="protein sequence ID" value="CAA9384959.1"/>
    <property type="molecule type" value="Genomic_DNA"/>
</dbReference>
<evidence type="ECO:0000313" key="1">
    <source>
        <dbReference type="EMBL" id="CAA9384959.1"/>
    </source>
</evidence>
<organism evidence="1">
    <name type="scientific">uncultured Ramlibacter sp</name>
    <dbReference type="NCBI Taxonomy" id="260755"/>
    <lineage>
        <taxon>Bacteria</taxon>
        <taxon>Pseudomonadati</taxon>
        <taxon>Pseudomonadota</taxon>
        <taxon>Betaproteobacteria</taxon>
        <taxon>Burkholderiales</taxon>
        <taxon>Comamonadaceae</taxon>
        <taxon>Ramlibacter</taxon>
        <taxon>environmental samples</taxon>
    </lineage>
</organism>
<gene>
    <name evidence="1" type="ORF">AVDCRST_MAG51-35</name>
</gene>
<dbReference type="AlphaFoldDB" id="A0A6J4ND94"/>
<name>A0A6J4ND94_9BURK</name>
<protein>
    <submittedName>
        <fullName evidence="1">TRAP-type C4-dicarboxylate transport system, large permease component</fullName>
    </submittedName>
</protein>
<feature type="non-terminal residue" evidence="1">
    <location>
        <position position="41"/>
    </location>
</feature>
<sequence>MTGAVLSPAVAALILFVFFFALMALRVPVAFALGLACLPIL</sequence>
<proteinExistence type="predicted"/>
<accession>A0A6J4ND94</accession>